<name>A0A1I0TFJ8_9SPHI</name>
<gene>
    <name evidence="1" type="ORF">SAMN04488511_109107</name>
</gene>
<dbReference type="RefSeq" id="WP_090984019.1">
    <property type="nucleotide sequence ID" value="NZ_FOJM01000009.1"/>
</dbReference>
<dbReference type="Proteomes" id="UP000198836">
    <property type="component" value="Unassembled WGS sequence"/>
</dbReference>
<organism evidence="1 2">
    <name type="scientific">Pedobacter suwonensis</name>
    <dbReference type="NCBI Taxonomy" id="332999"/>
    <lineage>
        <taxon>Bacteria</taxon>
        <taxon>Pseudomonadati</taxon>
        <taxon>Bacteroidota</taxon>
        <taxon>Sphingobacteriia</taxon>
        <taxon>Sphingobacteriales</taxon>
        <taxon>Sphingobacteriaceae</taxon>
        <taxon>Pedobacter</taxon>
    </lineage>
</organism>
<proteinExistence type="predicted"/>
<evidence type="ECO:0000313" key="2">
    <source>
        <dbReference type="Proteomes" id="UP000198836"/>
    </source>
</evidence>
<dbReference type="AlphaFoldDB" id="A0A1I0TFJ8"/>
<reference evidence="2" key="1">
    <citation type="submission" date="2016-10" db="EMBL/GenBank/DDBJ databases">
        <authorList>
            <person name="Varghese N."/>
            <person name="Submissions S."/>
        </authorList>
    </citation>
    <scope>NUCLEOTIDE SEQUENCE [LARGE SCALE GENOMIC DNA]</scope>
    <source>
        <strain evidence="2">DSM 18130</strain>
    </source>
</reference>
<keyword evidence="2" id="KW-1185">Reference proteome</keyword>
<evidence type="ECO:0000313" key="1">
    <source>
        <dbReference type="EMBL" id="SFA50544.1"/>
    </source>
</evidence>
<accession>A0A1I0TFJ8</accession>
<protein>
    <submittedName>
        <fullName evidence="1">Uncharacterized protein</fullName>
    </submittedName>
</protein>
<dbReference type="EMBL" id="FOJM01000009">
    <property type="protein sequence ID" value="SFA50544.1"/>
    <property type="molecule type" value="Genomic_DNA"/>
</dbReference>
<dbReference type="OrthoDB" id="662975at2"/>
<sequence length="201" mass="22979">MKKYFIAIAFFGIIHVAKSQDTKPAESFEKIISDNNLMLDQPKGFVKTEPIKNSAMLYEYAVIDTSKHIEIRYAIRSLTERVKEYKKWLETKKEGEIRINPNTMLSATLMAIAMNIAGGSNKPPSIQQFPNPAVKKDFNADAGFFTIVTPTKNFGKDYKFCMVVAIHKEDIADAYTFILTDEMENLKKYITPNIFNALRFK</sequence>